<dbReference type="InterPro" id="IPR048105">
    <property type="entry name" value="FeS_repair_DnrN"/>
</dbReference>
<evidence type="ECO:0000256" key="1">
    <source>
        <dbReference type="ARBA" id="ARBA00004496"/>
    </source>
</evidence>
<sequence length="174" mass="20004">MNVQNQTRNPINKRNPAMTDFSVWETAPFGATVDHILQRYHNVHRAQFEELVPLAQKVAQVHADTFPAEIAELLAYMQNELLMHMMKEERMLFPMINQGVGRGAAMPISVMMHEHEEHDRAIARLKELTDNFQAPEGACGSWTRLYALAKEMVEDLNDHIHLENDILFARVLDS</sequence>
<evidence type="ECO:0000256" key="2">
    <source>
        <dbReference type="ARBA" id="ARBA00022490"/>
    </source>
</evidence>
<dbReference type="Proteomes" id="UP000023582">
    <property type="component" value="Chromosome"/>
</dbReference>
<evidence type="ECO:0000259" key="5">
    <source>
        <dbReference type="Pfam" id="PF01814"/>
    </source>
</evidence>
<dbReference type="EMBL" id="CP007524">
    <property type="protein sequence ID" value="AHW76033.1"/>
    <property type="molecule type" value="Genomic_DNA"/>
</dbReference>
<dbReference type="PANTHER" id="PTHR36438:SF1">
    <property type="entry name" value="IRON-SULFUR CLUSTER REPAIR PROTEIN YTFE"/>
    <property type="match status" value="1"/>
</dbReference>
<feature type="domain" description="Hemerythrin-like" evidence="5">
    <location>
        <begin position="33"/>
        <end position="170"/>
    </location>
</feature>
<keyword evidence="2" id="KW-0963">Cytoplasm</keyword>
<proteinExistence type="predicted"/>
<dbReference type="InterPro" id="IPR019903">
    <property type="entry name" value="RIC_family"/>
</dbReference>
<dbReference type="NCBIfam" id="NF041614">
    <property type="entry name" value="FeSrepair_DnrN"/>
    <property type="match status" value="1"/>
</dbReference>
<dbReference type="Gene3D" id="1.20.120.520">
    <property type="entry name" value="nmb1532 protein domain like"/>
    <property type="match status" value="1"/>
</dbReference>
<keyword evidence="4" id="KW-0408">Iron</keyword>
<dbReference type="PATRIC" id="fig|487.517.peg.1739"/>
<dbReference type="PANTHER" id="PTHR36438">
    <property type="entry name" value="IRON-SULFUR CLUSTER REPAIR PROTEIN YTFE"/>
    <property type="match status" value="1"/>
</dbReference>
<dbReference type="Pfam" id="PF01814">
    <property type="entry name" value="Hemerythrin"/>
    <property type="match status" value="1"/>
</dbReference>
<evidence type="ECO:0000313" key="6">
    <source>
        <dbReference type="EMBL" id="AHW76033.1"/>
    </source>
</evidence>
<keyword evidence="3" id="KW-0479">Metal-binding</keyword>
<comment type="subcellular location">
    <subcellularLocation>
        <location evidence="1">Cytoplasm</location>
    </subcellularLocation>
</comment>
<dbReference type="AlphaFoldDB" id="X5FA11"/>
<reference evidence="6 7" key="1">
    <citation type="journal article" date="2014" name="Genome Announc.">
        <title>Complete Genome Sequence of Neisseria meningitidis Serogroup A Strain NMA510612, Isolated from a Patient with Bacterial Meningitis in China.</title>
        <authorList>
            <person name="Zhang Y."/>
            <person name="Yang J."/>
            <person name="Xu L."/>
            <person name="Zhu Y."/>
            <person name="Liu B."/>
            <person name="Shao Z."/>
            <person name="Zhang X."/>
            <person name="Jin Q."/>
        </authorList>
    </citation>
    <scope>NUCLEOTIDE SEQUENCE [LARGE SCALE GENOMIC DNA]</scope>
    <source>
        <strain evidence="7">NMA510612</strain>
    </source>
</reference>
<evidence type="ECO:0000256" key="4">
    <source>
        <dbReference type="ARBA" id="ARBA00023004"/>
    </source>
</evidence>
<dbReference type="GO" id="GO:0030091">
    <property type="term" value="P:protein repair"/>
    <property type="evidence" value="ECO:0007669"/>
    <property type="project" value="InterPro"/>
</dbReference>
<evidence type="ECO:0000256" key="3">
    <source>
        <dbReference type="ARBA" id="ARBA00022723"/>
    </source>
</evidence>
<accession>X5FA11</accession>
<dbReference type="KEGG" id="nmx:NMA510612_1747"/>
<protein>
    <recommendedName>
        <fullName evidence="5">Hemerythrin-like domain-containing protein</fullName>
    </recommendedName>
</protein>
<dbReference type="FunFam" id="1.20.120.520:FF:000005">
    <property type="entry name" value="Iron-sulfur cluster repair protein DnrN"/>
    <property type="match status" value="1"/>
</dbReference>
<organism evidence="6 7">
    <name type="scientific">Neisseria meningitidis</name>
    <dbReference type="NCBI Taxonomy" id="487"/>
    <lineage>
        <taxon>Bacteria</taxon>
        <taxon>Pseudomonadati</taxon>
        <taxon>Pseudomonadota</taxon>
        <taxon>Betaproteobacteria</taxon>
        <taxon>Neisseriales</taxon>
        <taxon>Neisseriaceae</taxon>
        <taxon>Neisseria</taxon>
    </lineage>
</organism>
<gene>
    <name evidence="6" type="ORF">NMA510612_1747</name>
</gene>
<dbReference type="GO" id="GO:0006979">
    <property type="term" value="P:response to oxidative stress"/>
    <property type="evidence" value="ECO:0007669"/>
    <property type="project" value="InterPro"/>
</dbReference>
<reference evidence="7" key="2">
    <citation type="submission" date="2014-02" db="EMBL/GenBank/DDBJ databases">
        <title>Complete Genome Sequence of Neisseria meningitides, serogroup A strain 510612.</title>
        <authorList>
            <person name="Zhang X."/>
            <person name="Zhang Y."/>
            <person name="Yang J."/>
            <person name="Zhu Y."/>
            <person name="Jin Q."/>
        </authorList>
    </citation>
    <scope>NUCLEOTIDE SEQUENCE</scope>
    <source>
        <strain evidence="7">NMA510612</strain>
    </source>
</reference>
<dbReference type="GO" id="GO:0005737">
    <property type="term" value="C:cytoplasm"/>
    <property type="evidence" value="ECO:0007669"/>
    <property type="project" value="UniProtKB-SubCell"/>
</dbReference>
<dbReference type="GO" id="GO:0046872">
    <property type="term" value="F:metal ion binding"/>
    <property type="evidence" value="ECO:0007669"/>
    <property type="project" value="UniProtKB-KW"/>
</dbReference>
<dbReference type="InterPro" id="IPR012312">
    <property type="entry name" value="Hemerythrin-like"/>
</dbReference>
<evidence type="ECO:0000313" key="7">
    <source>
        <dbReference type="Proteomes" id="UP000023582"/>
    </source>
</evidence>
<dbReference type="CDD" id="cd12108">
    <property type="entry name" value="Hr-like"/>
    <property type="match status" value="1"/>
</dbReference>
<name>X5FA11_NEIME</name>